<feature type="region of interest" description="Disordered" evidence="12">
    <location>
        <begin position="51"/>
        <end position="79"/>
    </location>
</feature>
<dbReference type="EMBL" id="BFAA01003739">
    <property type="protein sequence ID" value="GCB61031.1"/>
    <property type="molecule type" value="Genomic_DNA"/>
</dbReference>
<name>A0A401NJF6_SCYTO</name>
<dbReference type="GO" id="GO:0070979">
    <property type="term" value="P:protein K11-linked ubiquitination"/>
    <property type="evidence" value="ECO:0007669"/>
    <property type="project" value="TreeGrafter"/>
</dbReference>
<accession>A0A401NJF6</accession>
<keyword evidence="15" id="KW-1185">Reference proteome</keyword>
<keyword evidence="6" id="KW-0498">Mitosis</keyword>
<dbReference type="GO" id="GO:0051301">
    <property type="term" value="P:cell division"/>
    <property type="evidence" value="ECO:0007669"/>
    <property type="project" value="UniProtKB-KW"/>
</dbReference>
<feature type="compositionally biased region" description="Basic and acidic residues" evidence="12">
    <location>
        <begin position="51"/>
        <end position="62"/>
    </location>
</feature>
<comment type="caution">
    <text evidence="14">The sequence shown here is derived from an EMBL/GenBank/DDBJ whole genome shotgun (WGS) entry which is preliminary data.</text>
</comment>
<reference evidence="14 15" key="1">
    <citation type="journal article" date="2018" name="Nat. Ecol. Evol.">
        <title>Shark genomes provide insights into elasmobranch evolution and the origin of vertebrates.</title>
        <authorList>
            <person name="Hara Y"/>
            <person name="Yamaguchi K"/>
            <person name="Onimaru K"/>
            <person name="Kadota M"/>
            <person name="Koyanagi M"/>
            <person name="Keeley SD"/>
            <person name="Tatsumi K"/>
            <person name="Tanaka K"/>
            <person name="Motone F"/>
            <person name="Kageyama Y"/>
            <person name="Nozu R"/>
            <person name="Adachi N"/>
            <person name="Nishimura O"/>
            <person name="Nakagawa R"/>
            <person name="Tanegashima C"/>
            <person name="Kiyatake I"/>
            <person name="Matsumoto R"/>
            <person name="Murakumo K"/>
            <person name="Nishida K"/>
            <person name="Terakita A"/>
            <person name="Kuratani S"/>
            <person name="Sato K"/>
            <person name="Hyodo S Kuraku.S."/>
        </authorList>
    </citation>
    <scope>NUCLEOTIDE SEQUENCE [LARGE SCALE GENOMIC DNA]</scope>
</reference>
<comment type="similarity">
    <text evidence="3">Belongs to the CDC26 family.</text>
</comment>
<keyword evidence="9" id="KW-0539">Nucleus</keyword>
<dbReference type="PANTHER" id="PTHR28579">
    <property type="entry name" value="ANAPHASE-PROMOTING COMPLEX SUBUNIT CDC26"/>
    <property type="match status" value="1"/>
</dbReference>
<keyword evidence="10" id="KW-0131">Cell cycle</keyword>
<evidence type="ECO:0000256" key="1">
    <source>
        <dbReference type="ARBA" id="ARBA00004123"/>
    </source>
</evidence>
<protein>
    <recommendedName>
        <fullName evidence="4">Anaphase-promoting complex subunit CDC26</fullName>
    </recommendedName>
    <alternativeName>
        <fullName evidence="11">Cell division cycle protein 26 homolog</fullName>
    </alternativeName>
</protein>
<evidence type="ECO:0000313" key="14">
    <source>
        <dbReference type="EMBL" id="GCB61031.1"/>
    </source>
</evidence>
<dbReference type="GO" id="GO:0005680">
    <property type="term" value="C:anaphase-promoting complex"/>
    <property type="evidence" value="ECO:0007669"/>
    <property type="project" value="InterPro"/>
</dbReference>
<evidence type="ECO:0000256" key="5">
    <source>
        <dbReference type="ARBA" id="ARBA00022618"/>
    </source>
</evidence>
<keyword evidence="8" id="KW-0175">Coiled coil</keyword>
<organism evidence="14 15">
    <name type="scientific">Scyliorhinus torazame</name>
    <name type="common">Cloudy catshark</name>
    <name type="synonym">Catulus torazame</name>
    <dbReference type="NCBI Taxonomy" id="75743"/>
    <lineage>
        <taxon>Eukaryota</taxon>
        <taxon>Metazoa</taxon>
        <taxon>Chordata</taxon>
        <taxon>Craniata</taxon>
        <taxon>Vertebrata</taxon>
        <taxon>Chondrichthyes</taxon>
        <taxon>Elasmobranchii</taxon>
        <taxon>Galeomorphii</taxon>
        <taxon>Galeoidea</taxon>
        <taxon>Carcharhiniformes</taxon>
        <taxon>Scyliorhinidae</taxon>
        <taxon>Scyliorhinus</taxon>
    </lineage>
</organism>
<evidence type="ECO:0000256" key="2">
    <source>
        <dbReference type="ARBA" id="ARBA00004906"/>
    </source>
</evidence>
<evidence type="ECO:0000256" key="11">
    <source>
        <dbReference type="ARBA" id="ARBA00032907"/>
    </source>
</evidence>
<evidence type="ECO:0000256" key="7">
    <source>
        <dbReference type="ARBA" id="ARBA00022786"/>
    </source>
</evidence>
<keyword evidence="5" id="KW-0132">Cell division</keyword>
<dbReference type="PANTHER" id="PTHR28579:SF1">
    <property type="entry name" value="ANAPHASE-PROMOTING COMPLEX SUBUNIT CDC26"/>
    <property type="match status" value="1"/>
</dbReference>
<dbReference type="AlphaFoldDB" id="A0A401NJF6"/>
<comment type="subcellular location">
    <subcellularLocation>
        <location evidence="1">Nucleus</location>
    </subcellularLocation>
</comment>
<evidence type="ECO:0000256" key="4">
    <source>
        <dbReference type="ARBA" id="ARBA00018549"/>
    </source>
</evidence>
<keyword evidence="13" id="KW-1133">Transmembrane helix</keyword>
<feature type="transmembrane region" description="Helical" evidence="13">
    <location>
        <begin position="6"/>
        <end position="27"/>
    </location>
</feature>
<keyword evidence="7" id="KW-0833">Ubl conjugation pathway</keyword>
<keyword evidence="13" id="KW-0472">Membrane</keyword>
<dbReference type="Proteomes" id="UP000288216">
    <property type="component" value="Unassembled WGS sequence"/>
</dbReference>
<dbReference type="InterPro" id="IPR018860">
    <property type="entry name" value="APC_suCDC26"/>
</dbReference>
<evidence type="ECO:0000256" key="12">
    <source>
        <dbReference type="SAM" id="MobiDB-lite"/>
    </source>
</evidence>
<evidence type="ECO:0000256" key="8">
    <source>
        <dbReference type="ARBA" id="ARBA00023054"/>
    </source>
</evidence>
<evidence type="ECO:0000256" key="6">
    <source>
        <dbReference type="ARBA" id="ARBA00022776"/>
    </source>
</evidence>
<evidence type="ECO:0000256" key="9">
    <source>
        <dbReference type="ARBA" id="ARBA00023242"/>
    </source>
</evidence>
<evidence type="ECO:0000256" key="13">
    <source>
        <dbReference type="SAM" id="Phobius"/>
    </source>
</evidence>
<sequence length="109" mass="12527">MRSRGAAAWWIWSLGAECVCVAGGRMLRRKPTRLELKLDDIEEFESMKKELENRKKQQREEGVMVSSSDVDGANAARDDAKVREKINERIGYRPNPHINKPFSLFGNLH</sequence>
<evidence type="ECO:0000256" key="10">
    <source>
        <dbReference type="ARBA" id="ARBA00023306"/>
    </source>
</evidence>
<dbReference type="STRING" id="75743.A0A401NJF6"/>
<dbReference type="GO" id="GO:0031145">
    <property type="term" value="P:anaphase-promoting complex-dependent catabolic process"/>
    <property type="evidence" value="ECO:0007669"/>
    <property type="project" value="InterPro"/>
</dbReference>
<dbReference type="GO" id="GO:0007346">
    <property type="term" value="P:regulation of mitotic cell cycle"/>
    <property type="evidence" value="ECO:0007669"/>
    <property type="project" value="TreeGrafter"/>
</dbReference>
<dbReference type="Pfam" id="PF10471">
    <property type="entry name" value="ANAPC_CDC26"/>
    <property type="match status" value="1"/>
</dbReference>
<gene>
    <name evidence="14" type="ORF">scyTo_0009269</name>
</gene>
<evidence type="ECO:0000256" key="3">
    <source>
        <dbReference type="ARBA" id="ARBA00007939"/>
    </source>
</evidence>
<proteinExistence type="inferred from homology"/>
<keyword evidence="13" id="KW-0812">Transmembrane</keyword>
<evidence type="ECO:0000313" key="15">
    <source>
        <dbReference type="Proteomes" id="UP000288216"/>
    </source>
</evidence>
<dbReference type="OMA" id="GQMINER"/>
<dbReference type="OrthoDB" id="2422341at2759"/>
<comment type="pathway">
    <text evidence="2">Protein modification; protein ubiquitination.</text>
</comment>